<dbReference type="GO" id="GO:0017038">
    <property type="term" value="P:protein import"/>
    <property type="evidence" value="ECO:0007669"/>
    <property type="project" value="TreeGrafter"/>
</dbReference>
<gene>
    <name evidence="11" type="ORF">H1B31_07255</name>
</gene>
<evidence type="ECO:0000313" key="12">
    <source>
        <dbReference type="Proteomes" id="UP000515480"/>
    </source>
</evidence>
<evidence type="ECO:0000256" key="3">
    <source>
        <dbReference type="ARBA" id="ARBA00022475"/>
    </source>
</evidence>
<reference evidence="11 12" key="1">
    <citation type="submission" date="2020-07" db="EMBL/GenBank/DDBJ databases">
        <title>Complete genome and description of Selenomonas timonensis sp. nov., a new bacterium isolated from a gingivitis subject.</title>
        <authorList>
            <person name="Antezack A."/>
        </authorList>
    </citation>
    <scope>NUCLEOTIDE SEQUENCE [LARGE SCALE GENOMIC DNA]</scope>
    <source>
        <strain evidence="11 12">Marseille-Q3039</strain>
    </source>
</reference>
<evidence type="ECO:0000256" key="8">
    <source>
        <dbReference type="RuleBase" id="RU004057"/>
    </source>
</evidence>
<evidence type="ECO:0000256" key="9">
    <source>
        <dbReference type="SAM" id="Phobius"/>
    </source>
</evidence>
<name>A0A7G7VHU5_9FIRM</name>
<keyword evidence="4 9" id="KW-0812">Transmembrane</keyword>
<protein>
    <submittedName>
        <fullName evidence="11">MotA/TolQ/ExbB proton channel family protein</fullName>
    </submittedName>
</protein>
<keyword evidence="6 9" id="KW-1133">Transmembrane helix</keyword>
<proteinExistence type="inferred from homology"/>
<keyword evidence="5 8" id="KW-0653">Protein transport</keyword>
<keyword evidence="2 8" id="KW-0813">Transport</keyword>
<dbReference type="KEGG" id="stim:H1B31_07255"/>
<keyword evidence="7 9" id="KW-0472">Membrane</keyword>
<dbReference type="EMBL" id="CP060204">
    <property type="protein sequence ID" value="QNH53688.1"/>
    <property type="molecule type" value="Genomic_DNA"/>
</dbReference>
<feature type="domain" description="MotA/TolQ/ExbB proton channel" evidence="10">
    <location>
        <begin position="75"/>
        <end position="190"/>
    </location>
</feature>
<dbReference type="Pfam" id="PF01618">
    <property type="entry name" value="MotA_ExbB"/>
    <property type="match status" value="1"/>
</dbReference>
<comment type="subcellular location">
    <subcellularLocation>
        <location evidence="1">Cell membrane</location>
        <topology evidence="1">Multi-pass membrane protein</topology>
    </subcellularLocation>
    <subcellularLocation>
        <location evidence="8">Membrane</location>
        <topology evidence="8">Multi-pass membrane protein</topology>
    </subcellularLocation>
</comment>
<feature type="transmembrane region" description="Helical" evidence="9">
    <location>
        <begin position="111"/>
        <end position="138"/>
    </location>
</feature>
<dbReference type="PANTHER" id="PTHR30625:SF15">
    <property type="entry name" value="BIOPOLYMER TRANSPORT PROTEIN EXBB"/>
    <property type="match status" value="1"/>
</dbReference>
<evidence type="ECO:0000256" key="5">
    <source>
        <dbReference type="ARBA" id="ARBA00022927"/>
    </source>
</evidence>
<dbReference type="GO" id="GO:0005886">
    <property type="term" value="C:plasma membrane"/>
    <property type="evidence" value="ECO:0007669"/>
    <property type="project" value="UniProtKB-SubCell"/>
</dbReference>
<dbReference type="RefSeq" id="WP_185979842.1">
    <property type="nucleotide sequence ID" value="NZ_CP060204.1"/>
</dbReference>
<dbReference type="PANTHER" id="PTHR30625">
    <property type="entry name" value="PROTEIN TOLQ"/>
    <property type="match status" value="1"/>
</dbReference>
<comment type="similarity">
    <text evidence="8">Belongs to the exbB/tolQ family.</text>
</comment>
<keyword evidence="12" id="KW-1185">Reference proteome</keyword>
<accession>A0A7G7VHU5</accession>
<dbReference type="Proteomes" id="UP000515480">
    <property type="component" value="Chromosome"/>
</dbReference>
<dbReference type="AlphaFoldDB" id="A0A7G7VHU5"/>
<evidence type="ECO:0000256" key="4">
    <source>
        <dbReference type="ARBA" id="ARBA00022692"/>
    </source>
</evidence>
<organism evidence="11 12">
    <name type="scientific">Selenomonas timonae</name>
    <dbReference type="NCBI Taxonomy" id="2754044"/>
    <lineage>
        <taxon>Bacteria</taxon>
        <taxon>Bacillati</taxon>
        <taxon>Bacillota</taxon>
        <taxon>Negativicutes</taxon>
        <taxon>Selenomonadales</taxon>
        <taxon>Selenomonadaceae</taxon>
        <taxon>Selenomonas</taxon>
    </lineage>
</organism>
<feature type="transmembrane region" description="Helical" evidence="9">
    <location>
        <begin position="16"/>
        <end position="37"/>
    </location>
</feature>
<sequence length="207" mass="22424">MSGFESAVHLFHSGGLVMYPLLILSLITLAIAVERFYYYRINRKGSRVFFHGVYHAAMQKDFDTVGKLCKEFPSAIARIIESGMQNAGTETSMKGAFSDRMSMESINFRRYLDYLSAIVTIAPLLGLLGTVTGMIQTFSVLDAGGGAAAITGGVGEALVATASGLCVAIIAFCVYTYFSHQLDTIVTDTERLCATIVTAKKESWDAK</sequence>
<evidence type="ECO:0000256" key="7">
    <source>
        <dbReference type="ARBA" id="ARBA00023136"/>
    </source>
</evidence>
<evidence type="ECO:0000256" key="1">
    <source>
        <dbReference type="ARBA" id="ARBA00004651"/>
    </source>
</evidence>
<dbReference type="InterPro" id="IPR050790">
    <property type="entry name" value="ExbB/TolQ_transport"/>
</dbReference>
<dbReference type="InterPro" id="IPR002898">
    <property type="entry name" value="MotA_ExbB_proton_chnl"/>
</dbReference>
<feature type="transmembrane region" description="Helical" evidence="9">
    <location>
        <begin position="158"/>
        <end position="178"/>
    </location>
</feature>
<evidence type="ECO:0000256" key="6">
    <source>
        <dbReference type="ARBA" id="ARBA00022989"/>
    </source>
</evidence>
<evidence type="ECO:0000259" key="10">
    <source>
        <dbReference type="Pfam" id="PF01618"/>
    </source>
</evidence>
<evidence type="ECO:0000256" key="2">
    <source>
        <dbReference type="ARBA" id="ARBA00022448"/>
    </source>
</evidence>
<evidence type="ECO:0000313" key="11">
    <source>
        <dbReference type="EMBL" id="QNH53688.1"/>
    </source>
</evidence>
<keyword evidence="3" id="KW-1003">Cell membrane</keyword>